<keyword evidence="5" id="KW-0175">Coiled coil</keyword>
<keyword evidence="9" id="KW-1185">Reference proteome</keyword>
<dbReference type="InterPro" id="IPR010095">
    <property type="entry name" value="Cas12f1-like_TNB"/>
</dbReference>
<dbReference type="AlphaFoldDB" id="A0A285N109"/>
<dbReference type="NCBIfam" id="TIGR01766">
    <property type="entry name" value="IS200/IS605 family accessory protein TnpB-like domain"/>
    <property type="match status" value="1"/>
</dbReference>
<dbReference type="OrthoDB" id="9147at2"/>
<sequence>MDKIKRILSIRISGKQRRERISNLLYSLAQFRNLLIIFNKRYQENYGKRILNESYLYSLISDKPYNPRKPKEDDENYQEKLKKNEEKIKNNYIIQTLIRQLIKDYKSFFKSIQRYKQNPSSFNAVPRPSKAKKLKDIPSFTAERNVNTFKIIEEKKGKYILITLTNDKKEKQYIKVKLPKNFNYDIKSAGIKFIASNVYIDIVYEKPLINEKKEKTHLAGIDLGLDNLITLFSTNKGLKTVIISGKEIKSINQWYNKEKAKLQSQIDNIQNQINELKKENLDITTLEQEKRMLIKKQKELSAYRNRWITDTFHKITRKVADFLNETGHKEVYIGKGATESKNGINLSTKTNQNFVNIPFRKLINQLKYKLEEYGIKPTEITEEFTSKTSPFADLNKLKEKLKQLYKGIRIKRGLYKDYVTNKVFNADAVGSYNILRKEAKPLIDEKTLMDKLARPIKVKLNQLFKVTCESLVEIAGRRTNRVHDRRTLVNNVL</sequence>
<protein>
    <submittedName>
        <fullName evidence="8">Transposase, IS605 OrfB family, central region</fullName>
    </submittedName>
</protein>
<gene>
    <name evidence="8" type="ORF">SAMN06265182_0164</name>
</gene>
<feature type="domain" description="Probable transposase IS891/IS1136/IS1341" evidence="6">
    <location>
        <begin position="202"/>
        <end position="335"/>
    </location>
</feature>
<proteinExistence type="inferred from homology"/>
<keyword evidence="4" id="KW-0233">DNA recombination</keyword>
<evidence type="ECO:0000313" key="9">
    <source>
        <dbReference type="Proteomes" id="UP000219036"/>
    </source>
</evidence>
<feature type="domain" description="Cas12f1-like TNB" evidence="7">
    <location>
        <begin position="359"/>
        <end position="434"/>
    </location>
</feature>
<evidence type="ECO:0000259" key="7">
    <source>
        <dbReference type="Pfam" id="PF07282"/>
    </source>
</evidence>
<reference evidence="9" key="1">
    <citation type="submission" date="2017-09" db="EMBL/GenBank/DDBJ databases">
        <authorList>
            <person name="Varghese N."/>
            <person name="Submissions S."/>
        </authorList>
    </citation>
    <scope>NUCLEOTIDE SEQUENCE [LARGE SCALE GENOMIC DNA]</scope>
    <source>
        <strain evidence="9">DSM 15103</strain>
    </source>
</reference>
<dbReference type="InterPro" id="IPR001959">
    <property type="entry name" value="Transposase"/>
</dbReference>
<evidence type="ECO:0000256" key="3">
    <source>
        <dbReference type="ARBA" id="ARBA00023125"/>
    </source>
</evidence>
<evidence type="ECO:0000256" key="4">
    <source>
        <dbReference type="ARBA" id="ARBA00023172"/>
    </source>
</evidence>
<dbReference type="GO" id="GO:0032196">
    <property type="term" value="P:transposition"/>
    <property type="evidence" value="ECO:0007669"/>
    <property type="project" value="UniProtKB-KW"/>
</dbReference>
<dbReference type="GO" id="GO:0006310">
    <property type="term" value="P:DNA recombination"/>
    <property type="evidence" value="ECO:0007669"/>
    <property type="project" value="UniProtKB-KW"/>
</dbReference>
<keyword evidence="2" id="KW-0815">Transposition</keyword>
<accession>A0A285N109</accession>
<name>A0A285N109_9AQUI</name>
<dbReference type="EMBL" id="OBEI01000001">
    <property type="protein sequence ID" value="SNZ02613.1"/>
    <property type="molecule type" value="Genomic_DNA"/>
</dbReference>
<dbReference type="Proteomes" id="UP000219036">
    <property type="component" value="Unassembled WGS sequence"/>
</dbReference>
<feature type="coiled-coil region" evidence="5">
    <location>
        <begin position="252"/>
        <end position="306"/>
    </location>
</feature>
<dbReference type="NCBIfam" id="NF040570">
    <property type="entry name" value="guided_TnpB"/>
    <property type="match status" value="1"/>
</dbReference>
<organism evidence="8 9">
    <name type="scientific">Persephonella hydrogeniphila</name>
    <dbReference type="NCBI Taxonomy" id="198703"/>
    <lineage>
        <taxon>Bacteria</taxon>
        <taxon>Pseudomonadati</taxon>
        <taxon>Aquificota</taxon>
        <taxon>Aquificia</taxon>
        <taxon>Aquificales</taxon>
        <taxon>Hydrogenothermaceae</taxon>
        <taxon>Persephonella</taxon>
    </lineage>
</organism>
<evidence type="ECO:0000256" key="1">
    <source>
        <dbReference type="ARBA" id="ARBA00008761"/>
    </source>
</evidence>
<evidence type="ECO:0000259" key="6">
    <source>
        <dbReference type="Pfam" id="PF01385"/>
    </source>
</evidence>
<dbReference type="Pfam" id="PF07282">
    <property type="entry name" value="Cas12f1-like_TNB"/>
    <property type="match status" value="1"/>
</dbReference>
<comment type="similarity">
    <text evidence="1">In the C-terminal section; belongs to the transposase 35 family.</text>
</comment>
<keyword evidence="3" id="KW-0238">DNA-binding</keyword>
<evidence type="ECO:0000313" key="8">
    <source>
        <dbReference type="EMBL" id="SNZ02613.1"/>
    </source>
</evidence>
<dbReference type="GO" id="GO:0003677">
    <property type="term" value="F:DNA binding"/>
    <property type="evidence" value="ECO:0007669"/>
    <property type="project" value="UniProtKB-KW"/>
</dbReference>
<dbReference type="Pfam" id="PF01385">
    <property type="entry name" value="OrfB_IS605"/>
    <property type="match status" value="1"/>
</dbReference>
<dbReference type="RefSeq" id="WP_096999367.1">
    <property type="nucleotide sequence ID" value="NZ_OBEI01000001.1"/>
</dbReference>
<evidence type="ECO:0000256" key="5">
    <source>
        <dbReference type="SAM" id="Coils"/>
    </source>
</evidence>
<evidence type="ECO:0000256" key="2">
    <source>
        <dbReference type="ARBA" id="ARBA00022578"/>
    </source>
</evidence>